<dbReference type="InterPro" id="IPR011836">
    <property type="entry name" value="YhdP"/>
</dbReference>
<comment type="caution">
    <text evidence="4">The sequence shown here is derived from an EMBL/GenBank/DDBJ whole genome shotgun (WGS) entry which is preliminary data.</text>
</comment>
<dbReference type="PANTHER" id="PTHR38690:SF1">
    <property type="entry name" value="PROTEASE"/>
    <property type="match status" value="1"/>
</dbReference>
<evidence type="ECO:0000313" key="4">
    <source>
        <dbReference type="EMBL" id="RDU95017.1"/>
    </source>
</evidence>
<feature type="transmembrane region" description="Helical" evidence="2">
    <location>
        <begin position="28"/>
        <end position="51"/>
    </location>
</feature>
<dbReference type="RefSeq" id="WP_115537405.1">
    <property type="nucleotide sequence ID" value="NZ_QRGA01000023.1"/>
</dbReference>
<feature type="compositionally biased region" description="Low complexity" evidence="1">
    <location>
        <begin position="1006"/>
        <end position="1023"/>
    </location>
</feature>
<dbReference type="InterPro" id="IPR025263">
    <property type="entry name" value="YhdP_central"/>
</dbReference>
<gene>
    <name evidence="4" type="ORF">DWV00_30860</name>
</gene>
<dbReference type="Proteomes" id="UP000256838">
    <property type="component" value="Unassembled WGS sequence"/>
</dbReference>
<evidence type="ECO:0000256" key="2">
    <source>
        <dbReference type="SAM" id="Phobius"/>
    </source>
</evidence>
<dbReference type="EMBL" id="QRGA01000023">
    <property type="protein sequence ID" value="RDU95017.1"/>
    <property type="molecule type" value="Genomic_DNA"/>
</dbReference>
<reference evidence="4 5" key="1">
    <citation type="submission" date="2018-08" db="EMBL/GenBank/DDBJ databases">
        <title>Paraburkholderia sp. DHOM06 isolated from forest soil.</title>
        <authorList>
            <person name="Gao Z.-H."/>
            <person name="Qiu L.-H."/>
        </authorList>
    </citation>
    <scope>NUCLEOTIDE SEQUENCE [LARGE SCALE GENOMIC DNA]</scope>
    <source>
        <strain evidence="4 5">DHOM06</strain>
    </source>
</reference>
<dbReference type="OrthoDB" id="8521382at2"/>
<evidence type="ECO:0000259" key="3">
    <source>
        <dbReference type="Pfam" id="PF13116"/>
    </source>
</evidence>
<dbReference type="PANTHER" id="PTHR38690">
    <property type="entry name" value="PROTEASE-RELATED"/>
    <property type="match status" value="1"/>
</dbReference>
<evidence type="ECO:0000313" key="5">
    <source>
        <dbReference type="Proteomes" id="UP000256838"/>
    </source>
</evidence>
<dbReference type="Pfam" id="PF13116">
    <property type="entry name" value="YhdP"/>
    <property type="match status" value="1"/>
</dbReference>
<keyword evidence="2" id="KW-0812">Transmembrane</keyword>
<organism evidence="4 5">
    <name type="scientific">Trinickia dinghuensis</name>
    <dbReference type="NCBI Taxonomy" id="2291023"/>
    <lineage>
        <taxon>Bacteria</taxon>
        <taxon>Pseudomonadati</taxon>
        <taxon>Pseudomonadota</taxon>
        <taxon>Betaproteobacteria</taxon>
        <taxon>Burkholderiales</taxon>
        <taxon>Burkholderiaceae</taxon>
        <taxon>Trinickia</taxon>
    </lineage>
</organism>
<proteinExistence type="predicted"/>
<keyword evidence="2" id="KW-0472">Membrane</keyword>
<evidence type="ECO:0000256" key="1">
    <source>
        <dbReference type="SAM" id="MobiDB-lite"/>
    </source>
</evidence>
<feature type="domain" description="YhdP central" evidence="3">
    <location>
        <begin position="23"/>
        <end position="1402"/>
    </location>
</feature>
<keyword evidence="5" id="KW-1185">Reference proteome</keyword>
<accession>A0A3D8JPS2</accession>
<feature type="region of interest" description="Disordered" evidence="1">
    <location>
        <begin position="1000"/>
        <end position="1040"/>
    </location>
</feature>
<keyword evidence="2" id="KW-1133">Transmembrane helix</keyword>
<name>A0A3D8JPS2_9BURK</name>
<sequence>MSDSKESAEAAVAGHAHDHQGLRRILKFALAVAFIVYFVAAALFIGLRYVLLPRIDDFRPRIEALVAQRLHVDVRIGKLAPYWSVFEPGVDVTGLVIHDRQGNLALSVPHATANLSWASLLRGKPALASLVIEQPDVHAARERDGTLWVGGVQVPTTHTGNDTFSTWLLSQQAIVLRGGTLHWRDAQQGAPELALHDVRIAILNDGLVHRVALQAPAEGTLLKGQLDFRARFRHTPLKSVGKPQNWNGEAYLSTGPVELPMLSRYVKLPVATYAGRVDNAIWARFSGGHIRSAHGRLDGSNIALRVRPTQPRLDMPVARFGWTLDIDPQRDYRLQLTNLRAELAQPPLPDGTPVSRTLALSTLTGRYRVPTVEHGQLMSVTGDRVDLGILAEFTRALPVPRRFLDELVRFDPRGMVANYTIAVERARPESPLAASEERAGGTAPVVGYRFKADLQGISFAAQEPPPGLSPAGHPRAGLPGFENLWGSIDADEHHGSLTLDTVNAAVTIPGEFDDPRLKFDRLRMRGDWTVSPTRAPGEAHKAFSVTVPELSIENADTAGSLAATYTNPGHGRGALDLTATIARAKVPLIPRYLPTSIGEHLRHYLGHGLQSGIARNATIEVHGNLDKFPYSREPKAGIFRIVAPFTGGKFDPSPYPPRTLKNGTPDVWPALEGIDGVFTLKENVLRFDLARAHYKRVALTRIAGRIDDLGNHGSPLVIAGQAHGPLADLLDYVNHSAVAGMSGHAGDPLEASGPAGLALTLTVPRTPAPQVGVAGTVTFEGDTLSAPQFPPLEGLAGQVHFTKRSLSLEHMAGRWLGGEVHADGALQENGSYAFNVAGRIAADSARQLKLDGPAAKLLGHAFGAAPYSIAVRGKKGGLPTVSATSDLTGLALDLPAPLGKALGTPMPFSLAVQPLATDESEGAGASANGGTRARADLRLGPVQAAYVVERGNRDAGQPGLSVLSGAIGLNEPAPLPAHGVTASLSADSLDADAWRSFVSTLREQSQDPAQSPQAAQPTAQNTPGKPRPASHPPSQAEQFMPSRISARFKTLKLLNRQWSNVVVDVTHAAPNWQASVASDEVTGNVSWRPGAADTPGGQLRARLTKAAIPVAVGHDLLGQLTPSANQPMPAIDLVIDDLTMHGHDVGRLAVNARNFDEDGVPVWQVDKLDVSNPAAHLVATANWRTSRRLGGAAGADTPRRTIVDFTLDVADAGALLDRFGLPRTVKGGSGSLAGKAVWRGGPTAIDYPTLDGHLTMDLHHGQILKVDPAVAKLLGVLSLQSITRVLALNFRDVIGGDGLPFKSATGTATVRNGIAGTEDFRVVTAPMRADLSGSVDLAQETQDLHVVLTPTISAGSAVIAATVVNPLLGLGALVANVALSQSISRAFAHDYSVTGSWSHPRVERVSADRGKMTAPAEATEK</sequence>
<protein>
    <submittedName>
        <fullName evidence="4">DUF3971 domain-containing protein</fullName>
    </submittedName>
</protein>